<feature type="compositionally biased region" description="Low complexity" evidence="1">
    <location>
        <begin position="323"/>
        <end position="334"/>
    </location>
</feature>
<accession>A0A7W3FJB4</accession>
<evidence type="ECO:0000313" key="2">
    <source>
        <dbReference type="EMBL" id="MBA8680505.1"/>
    </source>
</evidence>
<feature type="compositionally biased region" description="Low complexity" evidence="1">
    <location>
        <begin position="1"/>
        <end position="35"/>
    </location>
</feature>
<comment type="caution">
    <text evidence="2">The sequence shown here is derived from an EMBL/GenBank/DDBJ whole genome shotgun (WGS) entry which is preliminary data.</text>
</comment>
<keyword evidence="3" id="KW-1185">Reference proteome</keyword>
<feature type="compositionally biased region" description="Low complexity" evidence="1">
    <location>
        <begin position="100"/>
        <end position="110"/>
    </location>
</feature>
<organism evidence="2 3">
    <name type="scientific">Stenotrophomonas tumulicola</name>
    <dbReference type="NCBI Taxonomy" id="1685415"/>
    <lineage>
        <taxon>Bacteria</taxon>
        <taxon>Pseudomonadati</taxon>
        <taxon>Pseudomonadota</taxon>
        <taxon>Gammaproteobacteria</taxon>
        <taxon>Lysobacterales</taxon>
        <taxon>Lysobacteraceae</taxon>
        <taxon>Stenotrophomonas</taxon>
    </lineage>
</organism>
<protein>
    <submittedName>
        <fullName evidence="2">Uncharacterized protein</fullName>
    </submittedName>
</protein>
<dbReference type="Proteomes" id="UP000547058">
    <property type="component" value="Unassembled WGS sequence"/>
</dbReference>
<reference evidence="2 3" key="1">
    <citation type="submission" date="2020-08" db="EMBL/GenBank/DDBJ databases">
        <title>Stenotrophomonas tumulicola JCM 30961.</title>
        <authorList>
            <person name="Deng Y."/>
        </authorList>
    </citation>
    <scope>NUCLEOTIDE SEQUENCE [LARGE SCALE GENOMIC DNA]</scope>
    <source>
        <strain evidence="2 3">JCM 30961</strain>
    </source>
</reference>
<feature type="region of interest" description="Disordered" evidence="1">
    <location>
        <begin position="1"/>
        <end position="115"/>
    </location>
</feature>
<sequence length="361" mass="37761">MHIEDPNTPAVPDTTPTDAQPADAAAPPVADGGDNSQPAAAELDAFSAGVEAAREQEAKDDPLPAAAPPADGQPPAQEPAQGAPATPAAIDPAAPPAGQQPPAQGEQPQPTVDEEVKQLGLKERAAERFQELHSQAKAGEVAKERVSQWEQTVQSTGASPEQFGASMRYLADVNSGDPTRMAAAYDRMQGELQWLGKQLGREAPGFDPLSAHPDLTGRVTSGDITRDVALELAQHRQQGQLQQTHAQAQQQDMQYQQGLASVQQLGTQLSAGDPQFQHKLAMLGPSIDIIQRTLPPAQWAQEIHRAYLAIPAVAAAPVAAAAPARAAPNPIRPNGGAPLAPKVTPENAFDLGVQAAKDQGQ</sequence>
<dbReference type="RefSeq" id="WP_182337692.1">
    <property type="nucleotide sequence ID" value="NZ_JACGXS010000001.1"/>
</dbReference>
<proteinExistence type="predicted"/>
<evidence type="ECO:0000313" key="3">
    <source>
        <dbReference type="Proteomes" id="UP000547058"/>
    </source>
</evidence>
<dbReference type="EMBL" id="JACGXS010000001">
    <property type="protein sequence ID" value="MBA8680505.1"/>
    <property type="molecule type" value="Genomic_DNA"/>
</dbReference>
<evidence type="ECO:0000256" key="1">
    <source>
        <dbReference type="SAM" id="MobiDB-lite"/>
    </source>
</evidence>
<name>A0A7W3FJB4_9GAMM</name>
<gene>
    <name evidence="2" type="ORF">H4O11_01615</name>
</gene>
<dbReference type="AlphaFoldDB" id="A0A7W3FJB4"/>
<feature type="region of interest" description="Disordered" evidence="1">
    <location>
        <begin position="323"/>
        <end position="361"/>
    </location>
</feature>
<feature type="compositionally biased region" description="Low complexity" evidence="1">
    <location>
        <begin position="68"/>
        <end position="92"/>
    </location>
</feature>
<feature type="compositionally biased region" description="Basic and acidic residues" evidence="1">
    <location>
        <begin position="52"/>
        <end position="62"/>
    </location>
</feature>